<dbReference type="PANTHER" id="PTHR43016">
    <property type="entry name" value="PRESEQUENCE PROTEASE"/>
    <property type="match status" value="1"/>
</dbReference>
<evidence type="ECO:0008006" key="4">
    <source>
        <dbReference type="Google" id="ProtNLM"/>
    </source>
</evidence>
<accession>L1I8V1</accession>
<dbReference type="EnsemblProtists" id="EKX32663">
    <property type="protein sequence ID" value="EKX32663"/>
    <property type="gene ID" value="GUITHDRAFT_148450"/>
</dbReference>
<dbReference type="PaxDb" id="55529-EKX32663"/>
<dbReference type="Gene3D" id="3.30.830.10">
    <property type="entry name" value="Metalloenzyme, LuxS/M16 peptidase-like"/>
    <property type="match status" value="1"/>
</dbReference>
<dbReference type="SUPFAM" id="SSF63411">
    <property type="entry name" value="LuxS/MPP-like metallohydrolase"/>
    <property type="match status" value="1"/>
</dbReference>
<dbReference type="GO" id="GO:0046872">
    <property type="term" value="F:metal ion binding"/>
    <property type="evidence" value="ECO:0007669"/>
    <property type="project" value="InterPro"/>
</dbReference>
<dbReference type="PANTHER" id="PTHR43016:SF16">
    <property type="entry name" value="METALLOPROTEASE, PUTATIVE (AFU_ORTHOLOGUE AFUA_4G07610)-RELATED"/>
    <property type="match status" value="1"/>
</dbReference>
<name>L1I8V1_GUITC</name>
<dbReference type="STRING" id="905079.L1I8V1"/>
<dbReference type="AlphaFoldDB" id="L1I8V1"/>
<reference evidence="1 3" key="1">
    <citation type="journal article" date="2012" name="Nature">
        <title>Algal genomes reveal evolutionary mosaicism and the fate of nucleomorphs.</title>
        <authorList>
            <consortium name="DOE Joint Genome Institute"/>
            <person name="Curtis B.A."/>
            <person name="Tanifuji G."/>
            <person name="Burki F."/>
            <person name="Gruber A."/>
            <person name="Irimia M."/>
            <person name="Maruyama S."/>
            <person name="Arias M.C."/>
            <person name="Ball S.G."/>
            <person name="Gile G.H."/>
            <person name="Hirakawa Y."/>
            <person name="Hopkins J.F."/>
            <person name="Kuo A."/>
            <person name="Rensing S.A."/>
            <person name="Schmutz J."/>
            <person name="Symeonidi A."/>
            <person name="Elias M."/>
            <person name="Eveleigh R.J."/>
            <person name="Herman E.K."/>
            <person name="Klute M.J."/>
            <person name="Nakayama T."/>
            <person name="Obornik M."/>
            <person name="Reyes-Prieto A."/>
            <person name="Armbrust E.V."/>
            <person name="Aves S.J."/>
            <person name="Beiko R.G."/>
            <person name="Coutinho P."/>
            <person name="Dacks J.B."/>
            <person name="Durnford D.G."/>
            <person name="Fast N.M."/>
            <person name="Green B.R."/>
            <person name="Grisdale C.J."/>
            <person name="Hempel F."/>
            <person name="Henrissat B."/>
            <person name="Hoppner M.P."/>
            <person name="Ishida K."/>
            <person name="Kim E."/>
            <person name="Koreny L."/>
            <person name="Kroth P.G."/>
            <person name="Liu Y."/>
            <person name="Malik S.B."/>
            <person name="Maier U.G."/>
            <person name="McRose D."/>
            <person name="Mock T."/>
            <person name="Neilson J.A."/>
            <person name="Onodera N.T."/>
            <person name="Poole A.M."/>
            <person name="Pritham E.J."/>
            <person name="Richards T.A."/>
            <person name="Rocap G."/>
            <person name="Roy S.W."/>
            <person name="Sarai C."/>
            <person name="Schaack S."/>
            <person name="Shirato S."/>
            <person name="Slamovits C.H."/>
            <person name="Spencer D.F."/>
            <person name="Suzuki S."/>
            <person name="Worden A.Z."/>
            <person name="Zauner S."/>
            <person name="Barry K."/>
            <person name="Bell C."/>
            <person name="Bharti A.K."/>
            <person name="Crow J.A."/>
            <person name="Grimwood J."/>
            <person name="Kramer R."/>
            <person name="Lindquist E."/>
            <person name="Lucas S."/>
            <person name="Salamov A."/>
            <person name="McFadden G.I."/>
            <person name="Lane C.E."/>
            <person name="Keeling P.J."/>
            <person name="Gray M.W."/>
            <person name="Grigoriev I.V."/>
            <person name="Archibald J.M."/>
        </authorList>
    </citation>
    <scope>NUCLEOTIDE SEQUENCE</scope>
    <source>
        <strain evidence="1 3">CCMP2712</strain>
    </source>
</reference>
<dbReference type="HOGENOM" id="CLU_855666_0_0_1"/>
<reference evidence="3" key="2">
    <citation type="submission" date="2012-11" db="EMBL/GenBank/DDBJ databases">
        <authorList>
            <person name="Kuo A."/>
            <person name="Curtis B.A."/>
            <person name="Tanifuji G."/>
            <person name="Burki F."/>
            <person name="Gruber A."/>
            <person name="Irimia M."/>
            <person name="Maruyama S."/>
            <person name="Arias M.C."/>
            <person name="Ball S.G."/>
            <person name="Gile G.H."/>
            <person name="Hirakawa Y."/>
            <person name="Hopkins J.F."/>
            <person name="Rensing S.A."/>
            <person name="Schmutz J."/>
            <person name="Symeonidi A."/>
            <person name="Elias M."/>
            <person name="Eveleigh R.J."/>
            <person name="Herman E.K."/>
            <person name="Klute M.J."/>
            <person name="Nakayama T."/>
            <person name="Obornik M."/>
            <person name="Reyes-Prieto A."/>
            <person name="Armbrust E.V."/>
            <person name="Aves S.J."/>
            <person name="Beiko R.G."/>
            <person name="Coutinho P."/>
            <person name="Dacks J.B."/>
            <person name="Durnford D.G."/>
            <person name="Fast N.M."/>
            <person name="Green B.R."/>
            <person name="Grisdale C."/>
            <person name="Hempe F."/>
            <person name="Henrissat B."/>
            <person name="Hoppner M.P."/>
            <person name="Ishida K.-I."/>
            <person name="Kim E."/>
            <person name="Koreny L."/>
            <person name="Kroth P.G."/>
            <person name="Liu Y."/>
            <person name="Malik S.-B."/>
            <person name="Maier U.G."/>
            <person name="McRose D."/>
            <person name="Mock T."/>
            <person name="Neilson J.A."/>
            <person name="Onodera N.T."/>
            <person name="Poole A.M."/>
            <person name="Pritham E.J."/>
            <person name="Richards T.A."/>
            <person name="Rocap G."/>
            <person name="Roy S.W."/>
            <person name="Sarai C."/>
            <person name="Schaack S."/>
            <person name="Shirato S."/>
            <person name="Slamovits C.H."/>
            <person name="Spencer D.F."/>
            <person name="Suzuki S."/>
            <person name="Worden A.Z."/>
            <person name="Zauner S."/>
            <person name="Barry K."/>
            <person name="Bell C."/>
            <person name="Bharti A.K."/>
            <person name="Crow J.A."/>
            <person name="Grimwood J."/>
            <person name="Kramer R."/>
            <person name="Lindquist E."/>
            <person name="Lucas S."/>
            <person name="Salamov A."/>
            <person name="McFadden G.I."/>
            <person name="Lane C.E."/>
            <person name="Keeling P.J."/>
            <person name="Gray M.W."/>
            <person name="Grigoriev I.V."/>
            <person name="Archibald J.M."/>
        </authorList>
    </citation>
    <scope>NUCLEOTIDE SEQUENCE</scope>
    <source>
        <strain evidence="3">CCMP2712</strain>
    </source>
</reference>
<reference evidence="2" key="3">
    <citation type="submission" date="2015-06" db="UniProtKB">
        <authorList>
            <consortium name="EnsemblProtists"/>
        </authorList>
    </citation>
    <scope>IDENTIFICATION</scope>
</reference>
<dbReference type="RefSeq" id="XP_005819643.1">
    <property type="nucleotide sequence ID" value="XM_005819586.1"/>
</dbReference>
<dbReference type="eggNOG" id="KOG0961">
    <property type="taxonomic scope" value="Eukaryota"/>
</dbReference>
<organism evidence="1">
    <name type="scientific">Guillardia theta (strain CCMP2712)</name>
    <name type="common">Cryptophyte</name>
    <dbReference type="NCBI Taxonomy" id="905079"/>
    <lineage>
        <taxon>Eukaryota</taxon>
        <taxon>Cryptophyceae</taxon>
        <taxon>Pyrenomonadales</taxon>
        <taxon>Geminigeraceae</taxon>
        <taxon>Guillardia</taxon>
    </lineage>
</organism>
<dbReference type="OMA" id="NAFKECV"/>
<sequence length="305" mass="33094">MASVPPVSPPNSLRFSEARRQEMEEFRGILTHPSNIFIQVIADVFKLPKAKRCWTGSFFLPPSPHPYTVSSPRVISHSRCFHSPAVSSPPGSLVLVSLGAIESSYLYAASKGLPGFQHPDTAPFLVTVELLCSIEGPMWKLIRGLGLAYSFSIFGDADEGLVYFSLSRSTSPARAFSESKKLVSSFASSSTKIDAVALQNAKASVISAVVSREQTPSSTGLQAIMSALRGTGHGHNARLLEAVAAVKEEDCMRVLNTYLLNLFDPKASNMCVTTSPSKLHEICSSFEDMGWRVEQHEGLETLVQD</sequence>
<gene>
    <name evidence="1" type="ORF">GUITHDRAFT_148450</name>
</gene>
<keyword evidence="3" id="KW-1185">Reference proteome</keyword>
<dbReference type="Proteomes" id="UP000011087">
    <property type="component" value="Unassembled WGS sequence"/>
</dbReference>
<protein>
    <recommendedName>
        <fullName evidence="4">Peptidase M16 C-terminal domain-containing protein</fullName>
    </recommendedName>
</protein>
<dbReference type="KEGG" id="gtt:GUITHDRAFT_148450"/>
<dbReference type="GeneID" id="17289406"/>
<dbReference type="InterPro" id="IPR011249">
    <property type="entry name" value="Metalloenz_LuxS/M16"/>
</dbReference>
<dbReference type="OrthoDB" id="4953at2759"/>
<evidence type="ECO:0000313" key="1">
    <source>
        <dbReference type="EMBL" id="EKX32663.1"/>
    </source>
</evidence>
<evidence type="ECO:0000313" key="3">
    <source>
        <dbReference type="Proteomes" id="UP000011087"/>
    </source>
</evidence>
<evidence type="ECO:0000313" key="2">
    <source>
        <dbReference type="EnsemblProtists" id="EKX32663"/>
    </source>
</evidence>
<proteinExistence type="predicted"/>
<dbReference type="EMBL" id="JH993177">
    <property type="protein sequence ID" value="EKX32663.1"/>
    <property type="molecule type" value="Genomic_DNA"/>
</dbReference>